<evidence type="ECO:0000256" key="6">
    <source>
        <dbReference type="PIRSR" id="PIRSR037242-1"/>
    </source>
</evidence>
<dbReference type="InterPro" id="IPR017153">
    <property type="entry name" value="CNDP/DUG1"/>
</dbReference>
<keyword evidence="3 8" id="KW-0479">Metal-binding</keyword>
<comment type="similarity">
    <text evidence="1">Belongs to the peptidase M20A family.</text>
</comment>
<name>A0A6L2PCG5_COPFO</name>
<dbReference type="InterPro" id="IPR001261">
    <property type="entry name" value="ArgE/DapE_CS"/>
</dbReference>
<keyword evidence="2" id="KW-0645">Protease</keyword>
<dbReference type="PANTHER" id="PTHR43270">
    <property type="entry name" value="BETA-ALA-HIS DIPEPTIDASE"/>
    <property type="match status" value="1"/>
</dbReference>
<keyword evidence="8" id="KW-0464">Manganese</keyword>
<comment type="caution">
    <text evidence="12">The sequence shown here is derived from an EMBL/GenBank/DDBJ whole genome shotgun (WGS) entry which is preliminary data.</text>
</comment>
<evidence type="ECO:0000256" key="5">
    <source>
        <dbReference type="ARBA" id="ARBA00023049"/>
    </source>
</evidence>
<dbReference type="EMBL" id="BLKM01003281">
    <property type="protein sequence ID" value="GFG28225.1"/>
    <property type="molecule type" value="Genomic_DNA"/>
</dbReference>
<dbReference type="PROSITE" id="PS00759">
    <property type="entry name" value="ARGE_DAPE_CPG2_2"/>
    <property type="match status" value="1"/>
</dbReference>
<dbReference type="PANTHER" id="PTHR43270:SF4">
    <property type="entry name" value="CARNOSINE DIPEPTIDASE 2, ISOFORM A"/>
    <property type="match status" value="1"/>
</dbReference>
<keyword evidence="10" id="KW-0812">Transmembrane</keyword>
<feature type="binding site" evidence="8">
    <location>
        <position position="196"/>
    </location>
    <ligand>
        <name>Mn(2+)</name>
        <dbReference type="ChEBI" id="CHEBI:29035"/>
        <label>1</label>
    </ligand>
</feature>
<keyword evidence="10" id="KW-0472">Membrane</keyword>
<protein>
    <recommendedName>
        <fullName evidence="11">Peptidase M20 dimerisation domain-containing protein</fullName>
    </recommendedName>
</protein>
<feature type="transmembrane region" description="Helical" evidence="10">
    <location>
        <begin position="508"/>
        <end position="528"/>
    </location>
</feature>
<feature type="binding site" evidence="7">
    <location>
        <position position="360"/>
    </location>
    <ligand>
        <name>substrate</name>
        <note>ligand shared between homodimeric partners</note>
    </ligand>
</feature>
<feature type="active site" description="Proton acceptor" evidence="6">
    <location>
        <position position="195"/>
    </location>
</feature>
<feature type="binding site" evidence="8">
    <location>
        <position position="161"/>
    </location>
    <ligand>
        <name>Mn(2+)</name>
        <dbReference type="ChEBI" id="CHEBI:29035"/>
        <label>2</label>
    </ligand>
</feature>
<dbReference type="CDD" id="cd05676">
    <property type="entry name" value="M20_dipept_like_CNDP"/>
    <property type="match status" value="1"/>
</dbReference>
<dbReference type="OrthoDB" id="7832001at2759"/>
<evidence type="ECO:0000313" key="13">
    <source>
        <dbReference type="Proteomes" id="UP000502823"/>
    </source>
</evidence>
<keyword evidence="5" id="KW-0482">Metalloprotease</keyword>
<keyword evidence="4" id="KW-0378">Hydrolase</keyword>
<dbReference type="GO" id="GO:0070573">
    <property type="term" value="F:metallodipeptidase activity"/>
    <property type="evidence" value="ECO:0007669"/>
    <property type="project" value="InterPro"/>
</dbReference>
<reference evidence="13" key="1">
    <citation type="submission" date="2020-01" db="EMBL/GenBank/DDBJ databases">
        <title>Draft genome sequence of the Termite Coptotermes fromosanus.</title>
        <authorList>
            <person name="Itakura S."/>
            <person name="Yosikawa Y."/>
            <person name="Umezawa K."/>
        </authorList>
    </citation>
    <scope>NUCLEOTIDE SEQUENCE [LARGE SCALE GENOMIC DNA]</scope>
</reference>
<feature type="domain" description="Peptidase M20 dimerisation" evidence="11">
    <location>
        <begin position="246"/>
        <end position="395"/>
    </location>
</feature>
<proteinExistence type="inferred from homology"/>
<feature type="binding site" description="in other chain" evidence="7">
    <location>
        <position position="373"/>
    </location>
    <ligand>
        <name>substrate</name>
        <note>ligand shared between homodimeric partners</note>
    </ligand>
</feature>
<dbReference type="InterPro" id="IPR011650">
    <property type="entry name" value="Peptidase_M20_dimer"/>
</dbReference>
<dbReference type="GO" id="GO:0046872">
    <property type="term" value="F:metal ion binding"/>
    <property type="evidence" value="ECO:0007669"/>
    <property type="project" value="UniProtKB-KW"/>
</dbReference>
<dbReference type="InterPro" id="IPR051458">
    <property type="entry name" value="Cyt/Met_Dipeptidase"/>
</dbReference>
<evidence type="ECO:0000256" key="9">
    <source>
        <dbReference type="PIRSR" id="PIRSR037242-4"/>
    </source>
</evidence>
<sequence>MFRASLSSSAKCGSSLFKTDLSAMHLFCRWVLVTPGMCHIDANKNKYIATLKEVVAIQSVSAWPHKRDEVVKMVTWTKNRLEKLGAQVELCELGTQILPGGEQLPLPPALLGTLGQDPKKKTVLVYGHLDVQPALKSDGWDSEPFEMTERDEKLFGRGTTDDKGPVVGWIHALEAFKATDHEIPVNVKFVFEGMEESGSEGLDELLAKKQKTFLSDIDYVCISDNYWLGTKKPCLTYGLRGVCYFGVEVECASKDLHSGTFGGNVPEAVADLVHLLNTLLDKDGNILVTGLHDDVAELTPKEAALYDDIEFDVEEYKASVGSQQLLHKEDKVKLLQHRWRFPSLSIHGLEGAFSEPGCKTVIPRKVIGKFSIRIVPNQTPEKVEQVVVAYLNQQWKIRDSKNKMKAYMYHGGRAWLSDPDDPNYVAGRKATKHVYGVDPDLTREGGSIPVTLTLQEMTGRSVILLPVGAGDDGAHSQNEKIDIRNYIEGVMILLLNLYLLPIALLQHMWSTCVTIVVLLCLNTPLFCASQ</sequence>
<dbReference type="InParanoid" id="A0A6L2PCG5"/>
<feature type="binding site" description="in other chain" evidence="7">
    <location>
        <position position="224"/>
    </location>
    <ligand>
        <name>substrate</name>
        <note>ligand shared between homodimeric partners</note>
    </ligand>
</feature>
<feature type="binding site" description="in other chain" evidence="7">
    <location>
        <position position="447"/>
    </location>
    <ligand>
        <name>substrate</name>
        <note>ligand shared between homodimeric partners</note>
    </ligand>
</feature>
<evidence type="ECO:0000313" key="12">
    <source>
        <dbReference type="EMBL" id="GFG28225.1"/>
    </source>
</evidence>
<dbReference type="Pfam" id="PF07687">
    <property type="entry name" value="M20_dimer"/>
    <property type="match status" value="1"/>
</dbReference>
<evidence type="ECO:0000256" key="4">
    <source>
        <dbReference type="ARBA" id="ARBA00022801"/>
    </source>
</evidence>
<evidence type="ECO:0000256" key="8">
    <source>
        <dbReference type="PIRSR" id="PIRSR037242-3"/>
    </source>
</evidence>
<dbReference type="PIRSF" id="PIRSF037242">
    <property type="entry name" value="CNDP_dipeptidase"/>
    <property type="match status" value="1"/>
</dbReference>
<feature type="binding site" evidence="7">
    <location>
        <position position="257"/>
    </location>
    <ligand>
        <name>substrate</name>
        <note>ligand shared between homodimeric partners</note>
    </ligand>
</feature>
<dbReference type="GO" id="GO:0006508">
    <property type="term" value="P:proteolysis"/>
    <property type="evidence" value="ECO:0007669"/>
    <property type="project" value="UniProtKB-KW"/>
</dbReference>
<accession>A0A6L2PCG5</accession>
<feature type="binding site" evidence="8">
    <location>
        <position position="161"/>
    </location>
    <ligand>
        <name>Mn(2+)</name>
        <dbReference type="ChEBI" id="CHEBI:29035"/>
        <label>1</label>
    </ligand>
</feature>
<evidence type="ECO:0000259" key="11">
    <source>
        <dbReference type="Pfam" id="PF07687"/>
    </source>
</evidence>
<evidence type="ECO:0000256" key="2">
    <source>
        <dbReference type="ARBA" id="ARBA00022670"/>
    </source>
</evidence>
<dbReference type="SUPFAM" id="SSF53187">
    <property type="entry name" value="Zn-dependent exopeptidases"/>
    <property type="match status" value="1"/>
</dbReference>
<dbReference type="FunCoup" id="A0A6L2PCG5">
    <property type="interactions" value="1023"/>
</dbReference>
<dbReference type="Gene3D" id="3.40.630.10">
    <property type="entry name" value="Zn peptidases"/>
    <property type="match status" value="1"/>
</dbReference>
<dbReference type="AlphaFoldDB" id="A0A6L2PCG5"/>
<evidence type="ECO:0000256" key="3">
    <source>
        <dbReference type="ARBA" id="ARBA00022723"/>
    </source>
</evidence>
<organism evidence="12 13">
    <name type="scientific">Coptotermes formosanus</name>
    <name type="common">Formosan subterranean termite</name>
    <dbReference type="NCBI Taxonomy" id="36987"/>
    <lineage>
        <taxon>Eukaryota</taxon>
        <taxon>Metazoa</taxon>
        <taxon>Ecdysozoa</taxon>
        <taxon>Arthropoda</taxon>
        <taxon>Hexapoda</taxon>
        <taxon>Insecta</taxon>
        <taxon>Pterygota</taxon>
        <taxon>Neoptera</taxon>
        <taxon>Polyneoptera</taxon>
        <taxon>Dictyoptera</taxon>
        <taxon>Blattodea</taxon>
        <taxon>Blattoidea</taxon>
        <taxon>Termitoidae</taxon>
        <taxon>Rhinotermitidae</taxon>
        <taxon>Coptotermes</taxon>
    </lineage>
</organism>
<keyword evidence="10" id="KW-1133">Transmembrane helix</keyword>
<feature type="site" description="Important for catalytic activity" evidence="9">
    <location>
        <position position="257"/>
    </location>
</feature>
<dbReference type="InterPro" id="IPR002933">
    <property type="entry name" value="Peptidase_M20"/>
</dbReference>
<feature type="binding site" evidence="8">
    <location>
        <position position="128"/>
    </location>
    <ligand>
        <name>Mn(2+)</name>
        <dbReference type="ChEBI" id="CHEBI:29035"/>
        <label>2</label>
    </ligand>
</feature>
<evidence type="ECO:0000256" key="1">
    <source>
        <dbReference type="ARBA" id="ARBA00006247"/>
    </source>
</evidence>
<evidence type="ECO:0000256" key="10">
    <source>
        <dbReference type="SAM" id="Phobius"/>
    </source>
</evidence>
<feature type="binding site" description="in other chain" evidence="7">
    <location>
        <position position="475"/>
    </location>
    <ligand>
        <name>substrate</name>
        <note>ligand shared between homodimeric partners</note>
    </ligand>
</feature>
<dbReference type="Gene3D" id="3.30.70.360">
    <property type="match status" value="1"/>
</dbReference>
<dbReference type="FunFam" id="3.40.630.10:FF:000014">
    <property type="entry name" value="Cytosolic non-specific dipeptidase"/>
    <property type="match status" value="1"/>
</dbReference>
<feature type="binding site" evidence="8">
    <location>
        <position position="475"/>
    </location>
    <ligand>
        <name>Mn(2+)</name>
        <dbReference type="ChEBI" id="CHEBI:29035"/>
        <label>1</label>
    </ligand>
</feature>
<comment type="cofactor">
    <cofactor evidence="8">
        <name>Mn(2+)</name>
        <dbReference type="ChEBI" id="CHEBI:29035"/>
    </cofactor>
    <text evidence="8">Binds 2 manganese ions per subunit.</text>
</comment>
<gene>
    <name evidence="12" type="ORF">Cfor_07865</name>
</gene>
<dbReference type="Proteomes" id="UP000502823">
    <property type="component" value="Unassembled WGS sequence"/>
</dbReference>
<feature type="binding site" evidence="8">
    <location>
        <position position="224"/>
    </location>
    <ligand>
        <name>Mn(2+)</name>
        <dbReference type="ChEBI" id="CHEBI:29035"/>
        <label>2</label>
    </ligand>
</feature>
<dbReference type="Pfam" id="PF01546">
    <property type="entry name" value="Peptidase_M20"/>
    <property type="match status" value="1"/>
</dbReference>
<feature type="active site" evidence="6">
    <location>
        <position position="130"/>
    </location>
</feature>
<evidence type="ECO:0000256" key="7">
    <source>
        <dbReference type="PIRSR" id="PIRSR037242-2"/>
    </source>
</evidence>
<keyword evidence="13" id="KW-1185">Reference proteome</keyword>